<organism evidence="1">
    <name type="scientific">marine sediment metagenome</name>
    <dbReference type="NCBI Taxonomy" id="412755"/>
    <lineage>
        <taxon>unclassified sequences</taxon>
        <taxon>metagenomes</taxon>
        <taxon>ecological metagenomes</taxon>
    </lineage>
</organism>
<feature type="non-terminal residue" evidence="1">
    <location>
        <position position="35"/>
    </location>
</feature>
<reference evidence="1" key="1">
    <citation type="journal article" date="2014" name="Front. Microbiol.">
        <title>High frequency of phylogenetically diverse reductive dehalogenase-homologous genes in deep subseafloor sedimentary metagenomes.</title>
        <authorList>
            <person name="Kawai M."/>
            <person name="Futagami T."/>
            <person name="Toyoda A."/>
            <person name="Takaki Y."/>
            <person name="Nishi S."/>
            <person name="Hori S."/>
            <person name="Arai W."/>
            <person name="Tsubouchi T."/>
            <person name="Morono Y."/>
            <person name="Uchiyama I."/>
            <person name="Ito T."/>
            <person name="Fujiyama A."/>
            <person name="Inagaki F."/>
            <person name="Takami H."/>
        </authorList>
    </citation>
    <scope>NUCLEOTIDE SEQUENCE</scope>
    <source>
        <strain evidence="1">Expedition CK06-06</strain>
    </source>
</reference>
<name>X0Y703_9ZZZZ</name>
<protein>
    <submittedName>
        <fullName evidence="1">Uncharacterized protein</fullName>
    </submittedName>
</protein>
<dbReference type="AlphaFoldDB" id="X0Y703"/>
<sequence length="35" mass="4027">MAKKIVTLYVDDTSIRLLVTQGNRVRKWADVPLEP</sequence>
<evidence type="ECO:0000313" key="1">
    <source>
        <dbReference type="EMBL" id="GAG51530.1"/>
    </source>
</evidence>
<comment type="caution">
    <text evidence="1">The sequence shown here is derived from an EMBL/GenBank/DDBJ whole genome shotgun (WGS) entry which is preliminary data.</text>
</comment>
<proteinExistence type="predicted"/>
<accession>X0Y703</accession>
<gene>
    <name evidence="1" type="ORF">S01H1_84255</name>
</gene>
<dbReference type="EMBL" id="BARS01057472">
    <property type="protein sequence ID" value="GAG51530.1"/>
    <property type="molecule type" value="Genomic_DNA"/>
</dbReference>